<dbReference type="EMBL" id="MFNE01000047">
    <property type="protein sequence ID" value="OGG93568.1"/>
    <property type="molecule type" value="Genomic_DNA"/>
</dbReference>
<accession>A0A1F6G631</accession>
<dbReference type="SUPFAM" id="SSF48576">
    <property type="entry name" value="Terpenoid synthases"/>
    <property type="match status" value="1"/>
</dbReference>
<evidence type="ECO:0000256" key="5">
    <source>
        <dbReference type="ARBA" id="ARBA00022842"/>
    </source>
</evidence>
<dbReference type="PANTHER" id="PTHR12001:SF69">
    <property type="entry name" value="ALL TRANS-POLYPRENYL-DIPHOSPHATE SYNTHASE PDSS1"/>
    <property type="match status" value="1"/>
</dbReference>
<dbReference type="CDD" id="cd00685">
    <property type="entry name" value="Trans_IPPS_HT"/>
    <property type="match status" value="1"/>
</dbReference>
<evidence type="ECO:0000313" key="8">
    <source>
        <dbReference type="Proteomes" id="UP000178449"/>
    </source>
</evidence>
<proteinExistence type="inferred from homology"/>
<keyword evidence="3 6" id="KW-0808">Transferase</keyword>
<dbReference type="AlphaFoldDB" id="A0A1F6G631"/>
<evidence type="ECO:0000256" key="4">
    <source>
        <dbReference type="ARBA" id="ARBA00022723"/>
    </source>
</evidence>
<dbReference type="SFLD" id="SFLDS00005">
    <property type="entry name" value="Isoprenoid_Synthase_Type_I"/>
    <property type="match status" value="1"/>
</dbReference>
<dbReference type="PANTHER" id="PTHR12001">
    <property type="entry name" value="GERANYLGERANYL PYROPHOSPHATE SYNTHASE"/>
    <property type="match status" value="1"/>
</dbReference>
<evidence type="ECO:0000256" key="1">
    <source>
        <dbReference type="ARBA" id="ARBA00001946"/>
    </source>
</evidence>
<dbReference type="GO" id="GO:0008299">
    <property type="term" value="P:isoprenoid biosynthetic process"/>
    <property type="evidence" value="ECO:0007669"/>
    <property type="project" value="InterPro"/>
</dbReference>
<organism evidence="7 8">
    <name type="scientific">Candidatus Lambdaproteobacteria bacterium RIFOXYD2_FULL_50_16</name>
    <dbReference type="NCBI Taxonomy" id="1817772"/>
    <lineage>
        <taxon>Bacteria</taxon>
        <taxon>Pseudomonadati</taxon>
        <taxon>Pseudomonadota</taxon>
        <taxon>Candidatus Lambdaproteobacteria</taxon>
    </lineage>
</organism>
<reference evidence="7 8" key="1">
    <citation type="journal article" date="2016" name="Nat. Commun.">
        <title>Thousands of microbial genomes shed light on interconnected biogeochemical processes in an aquifer system.</title>
        <authorList>
            <person name="Anantharaman K."/>
            <person name="Brown C.T."/>
            <person name="Hug L.A."/>
            <person name="Sharon I."/>
            <person name="Castelle C.J."/>
            <person name="Probst A.J."/>
            <person name="Thomas B.C."/>
            <person name="Singh A."/>
            <person name="Wilkins M.J."/>
            <person name="Karaoz U."/>
            <person name="Brodie E.L."/>
            <person name="Williams K.H."/>
            <person name="Hubbard S.S."/>
            <person name="Banfield J.F."/>
        </authorList>
    </citation>
    <scope>NUCLEOTIDE SEQUENCE [LARGE SCALE GENOMIC DNA]</scope>
</reference>
<dbReference type="STRING" id="1817772.A2527_11720"/>
<sequence length="325" mass="36078">MVPKLSDILAPIQVELDQVEKLVMQNLETDIDLLTQVGQYILGAGGKRVRPAMLLFAAGSLGKISQDACQTANIIEYIHTATLLHDDVVDNADMRRSKKAARSIWGNEASVLVGDYLFTVSFKYLSALGEMKLIEALSKTTTLMARGEILQLIRTNDQATEADYLEIVFHKTATLMGAAMEMGAILAGGSDKQASLYYEIGKNIGMAFQIVDDALDYQVDNQKTGKERGTDLKERKITLPLSRLLEMASPKDKEAVLDILDLDEIGDLEVGQIAEWIKEYKVTEYCLGRAEDYVALAKKDLKQLPENIYTQSIASLAEYVVFRNR</sequence>
<comment type="similarity">
    <text evidence="2 6">Belongs to the FPP/GGPP synthase family.</text>
</comment>
<protein>
    <recommendedName>
        <fullName evidence="9">Octaprenyl diphosphate synthase</fullName>
    </recommendedName>
</protein>
<evidence type="ECO:0000313" key="7">
    <source>
        <dbReference type="EMBL" id="OGG93568.1"/>
    </source>
</evidence>
<name>A0A1F6G631_9PROT</name>
<evidence type="ECO:0008006" key="9">
    <source>
        <dbReference type="Google" id="ProtNLM"/>
    </source>
</evidence>
<dbReference type="Gene3D" id="1.10.600.10">
    <property type="entry name" value="Farnesyl Diphosphate Synthase"/>
    <property type="match status" value="1"/>
</dbReference>
<evidence type="ECO:0000256" key="2">
    <source>
        <dbReference type="ARBA" id="ARBA00006706"/>
    </source>
</evidence>
<comment type="caution">
    <text evidence="7">The sequence shown here is derived from an EMBL/GenBank/DDBJ whole genome shotgun (WGS) entry which is preliminary data.</text>
</comment>
<keyword evidence="4" id="KW-0479">Metal-binding</keyword>
<evidence type="ECO:0000256" key="3">
    <source>
        <dbReference type="ARBA" id="ARBA00022679"/>
    </source>
</evidence>
<dbReference type="InterPro" id="IPR000092">
    <property type="entry name" value="Polyprenyl_synt"/>
</dbReference>
<evidence type="ECO:0000256" key="6">
    <source>
        <dbReference type="RuleBase" id="RU004466"/>
    </source>
</evidence>
<dbReference type="InterPro" id="IPR008949">
    <property type="entry name" value="Isoprenoid_synthase_dom_sf"/>
</dbReference>
<gene>
    <name evidence="7" type="ORF">A2527_11720</name>
</gene>
<comment type="cofactor">
    <cofactor evidence="1">
        <name>Mg(2+)</name>
        <dbReference type="ChEBI" id="CHEBI:18420"/>
    </cofactor>
</comment>
<dbReference type="GO" id="GO:0004659">
    <property type="term" value="F:prenyltransferase activity"/>
    <property type="evidence" value="ECO:0007669"/>
    <property type="project" value="InterPro"/>
</dbReference>
<dbReference type="Proteomes" id="UP000178449">
    <property type="component" value="Unassembled WGS sequence"/>
</dbReference>
<dbReference type="Pfam" id="PF00348">
    <property type="entry name" value="polyprenyl_synt"/>
    <property type="match status" value="1"/>
</dbReference>
<dbReference type="GO" id="GO:0046872">
    <property type="term" value="F:metal ion binding"/>
    <property type="evidence" value="ECO:0007669"/>
    <property type="project" value="UniProtKB-KW"/>
</dbReference>
<keyword evidence="5" id="KW-0460">Magnesium</keyword>